<proteinExistence type="predicted"/>
<dbReference type="GO" id="GO:0016020">
    <property type="term" value="C:membrane"/>
    <property type="evidence" value="ECO:0007669"/>
    <property type="project" value="UniProtKB-SubCell"/>
</dbReference>
<keyword evidence="2 6" id="KW-0812">Transmembrane</keyword>
<feature type="domain" description="Major facilitator superfamily (MFS) profile" evidence="7">
    <location>
        <begin position="40"/>
        <end position="469"/>
    </location>
</feature>
<gene>
    <name evidence="8" type="ORF">NQ315_000145</name>
</gene>
<feature type="transmembrane region" description="Helical" evidence="6">
    <location>
        <begin position="279"/>
        <end position="304"/>
    </location>
</feature>
<feature type="transmembrane region" description="Helical" evidence="6">
    <location>
        <begin position="344"/>
        <end position="366"/>
    </location>
</feature>
<dbReference type="AlphaFoldDB" id="A0AAV8VQ51"/>
<evidence type="ECO:0000259" key="7">
    <source>
        <dbReference type="PROSITE" id="PS50850"/>
    </source>
</evidence>
<dbReference type="PANTHER" id="PTHR48021:SF68">
    <property type="entry name" value="MAJOR FACILITATOR SUPERFAMILY (MFS) PROFILE DOMAIN-CONTAINING PROTEIN"/>
    <property type="match status" value="1"/>
</dbReference>
<evidence type="ECO:0000256" key="4">
    <source>
        <dbReference type="ARBA" id="ARBA00023136"/>
    </source>
</evidence>
<keyword evidence="5" id="KW-0325">Glycoprotein</keyword>
<feature type="transmembrane region" description="Helical" evidence="6">
    <location>
        <begin position="84"/>
        <end position="106"/>
    </location>
</feature>
<dbReference type="PROSITE" id="PS00217">
    <property type="entry name" value="SUGAR_TRANSPORT_2"/>
    <property type="match status" value="1"/>
</dbReference>
<dbReference type="GO" id="GO:0022857">
    <property type="term" value="F:transmembrane transporter activity"/>
    <property type="evidence" value="ECO:0007669"/>
    <property type="project" value="InterPro"/>
</dbReference>
<dbReference type="InterPro" id="IPR005828">
    <property type="entry name" value="MFS_sugar_transport-like"/>
</dbReference>
<dbReference type="Proteomes" id="UP001159042">
    <property type="component" value="Unassembled WGS sequence"/>
</dbReference>
<evidence type="ECO:0000256" key="6">
    <source>
        <dbReference type="SAM" id="Phobius"/>
    </source>
</evidence>
<evidence type="ECO:0000256" key="5">
    <source>
        <dbReference type="ARBA" id="ARBA00023180"/>
    </source>
</evidence>
<evidence type="ECO:0000313" key="9">
    <source>
        <dbReference type="Proteomes" id="UP001159042"/>
    </source>
</evidence>
<feature type="transmembrane region" description="Helical" evidence="6">
    <location>
        <begin position="378"/>
        <end position="402"/>
    </location>
</feature>
<evidence type="ECO:0000256" key="3">
    <source>
        <dbReference type="ARBA" id="ARBA00022989"/>
    </source>
</evidence>
<dbReference type="PROSITE" id="PS00216">
    <property type="entry name" value="SUGAR_TRANSPORT_1"/>
    <property type="match status" value="1"/>
</dbReference>
<dbReference type="EMBL" id="JANEYG010000041">
    <property type="protein sequence ID" value="KAJ8916503.1"/>
    <property type="molecule type" value="Genomic_DNA"/>
</dbReference>
<reference evidence="8 9" key="1">
    <citation type="journal article" date="2023" name="Insect Mol. Biol.">
        <title>Genome sequencing provides insights into the evolution of gene families encoding plant cell wall-degrading enzymes in longhorned beetles.</title>
        <authorList>
            <person name="Shin N.R."/>
            <person name="Okamura Y."/>
            <person name="Kirsch R."/>
            <person name="Pauchet Y."/>
        </authorList>
    </citation>
    <scope>NUCLEOTIDE SEQUENCE [LARGE SCALE GENOMIC DNA]</scope>
    <source>
        <strain evidence="8">EAD_L_NR</strain>
    </source>
</reference>
<dbReference type="InterPro" id="IPR050549">
    <property type="entry name" value="MFS_Trehalose_Transporter"/>
</dbReference>
<evidence type="ECO:0000256" key="1">
    <source>
        <dbReference type="ARBA" id="ARBA00004141"/>
    </source>
</evidence>
<keyword evidence="9" id="KW-1185">Reference proteome</keyword>
<accession>A0AAV8VQ51</accession>
<evidence type="ECO:0000256" key="2">
    <source>
        <dbReference type="ARBA" id="ARBA00022692"/>
    </source>
</evidence>
<feature type="transmembrane region" description="Helical" evidence="6">
    <location>
        <begin position="43"/>
        <end position="64"/>
    </location>
</feature>
<keyword evidence="4 6" id="KW-0472">Membrane</keyword>
<dbReference type="InterPro" id="IPR020846">
    <property type="entry name" value="MFS_dom"/>
</dbReference>
<keyword evidence="3 6" id="KW-1133">Transmembrane helix</keyword>
<feature type="transmembrane region" description="Helical" evidence="6">
    <location>
        <begin position="316"/>
        <end position="337"/>
    </location>
</feature>
<dbReference type="Gene3D" id="1.20.1250.20">
    <property type="entry name" value="MFS general substrate transporter like domains"/>
    <property type="match status" value="1"/>
</dbReference>
<dbReference type="InterPro" id="IPR036259">
    <property type="entry name" value="MFS_trans_sf"/>
</dbReference>
<comment type="subcellular location">
    <subcellularLocation>
        <location evidence="1">Membrane</location>
        <topology evidence="1">Multi-pass membrane protein</topology>
    </subcellularLocation>
</comment>
<feature type="transmembrane region" description="Helical" evidence="6">
    <location>
        <begin position="414"/>
        <end position="434"/>
    </location>
</feature>
<dbReference type="InterPro" id="IPR005829">
    <property type="entry name" value="Sugar_transporter_CS"/>
</dbReference>
<evidence type="ECO:0000313" key="8">
    <source>
        <dbReference type="EMBL" id="KAJ8916503.1"/>
    </source>
</evidence>
<dbReference type="Pfam" id="PF00083">
    <property type="entry name" value="Sugar_tr"/>
    <property type="match status" value="1"/>
</dbReference>
<dbReference type="InterPro" id="IPR003663">
    <property type="entry name" value="Sugar/inositol_transpt"/>
</dbReference>
<protein>
    <recommendedName>
        <fullName evidence="7">Major facilitator superfamily (MFS) profile domain-containing protein</fullName>
    </recommendedName>
</protein>
<dbReference type="PANTHER" id="PTHR48021">
    <property type="match status" value="1"/>
</dbReference>
<feature type="transmembrane region" description="Helical" evidence="6">
    <location>
        <begin position="171"/>
        <end position="190"/>
    </location>
</feature>
<organism evidence="8 9">
    <name type="scientific">Exocentrus adspersus</name>
    <dbReference type="NCBI Taxonomy" id="1586481"/>
    <lineage>
        <taxon>Eukaryota</taxon>
        <taxon>Metazoa</taxon>
        <taxon>Ecdysozoa</taxon>
        <taxon>Arthropoda</taxon>
        <taxon>Hexapoda</taxon>
        <taxon>Insecta</taxon>
        <taxon>Pterygota</taxon>
        <taxon>Neoptera</taxon>
        <taxon>Endopterygota</taxon>
        <taxon>Coleoptera</taxon>
        <taxon>Polyphaga</taxon>
        <taxon>Cucujiformia</taxon>
        <taxon>Chrysomeloidea</taxon>
        <taxon>Cerambycidae</taxon>
        <taxon>Lamiinae</taxon>
        <taxon>Acanthocinini</taxon>
        <taxon>Exocentrus</taxon>
    </lineage>
</organism>
<dbReference type="SUPFAM" id="SSF103473">
    <property type="entry name" value="MFS general substrate transporter"/>
    <property type="match status" value="1"/>
</dbReference>
<dbReference type="PROSITE" id="PS50850">
    <property type="entry name" value="MFS"/>
    <property type="match status" value="1"/>
</dbReference>
<feature type="transmembrane region" description="Helical" evidence="6">
    <location>
        <begin position="446"/>
        <end position="465"/>
    </location>
</feature>
<comment type="caution">
    <text evidence="8">The sequence shown here is derived from an EMBL/GenBank/DDBJ whole genome shotgun (WGS) entry which is preliminary data.</text>
</comment>
<dbReference type="FunFam" id="1.20.1250.20:FF:000249">
    <property type="entry name" value="facilitated trehalose transporter Tret1"/>
    <property type="match status" value="1"/>
</dbReference>
<name>A0AAV8VQ51_9CUCU</name>
<feature type="transmembrane region" description="Helical" evidence="6">
    <location>
        <begin position="139"/>
        <end position="159"/>
    </location>
</feature>
<dbReference type="PRINTS" id="PR00171">
    <property type="entry name" value="SUGRTRNSPORT"/>
</dbReference>
<sequence>MVGDFLPTSALKIAQVLKWKRCPKESDRPVEEQAVNPCLRQTLVALGPLILDVALGMTSGYSAVLLPQLQAEHNSTISVDDEQASWIASMAALPMAAGCILGGYLIEKIGRKHTHMLTCLPMLLGWLLIGFASNTQMILGGRFVTGLCVGILGAATSVYIGETSEPKYRGFLLAAISFAVSLGLFLSHLLGTFLHWKTTALTCCALPVLASVLMAFTPESPAWLAKNHQVTGAEAEFRWCRGYSDQATKELELMLDHSKQPEDAFTKHHLLAPEFLKPLFILAVYIIANQWAGVNAITFYTVSIMKETVGGAVNEYLSMLLVDVIRVFMSVLACLLLKRYGRRCLALTSGLGTSLALFTLSIHTWLAKTYPVVSNAAYVPVTALVAYISFISIGFVPLPWALIGEVFPLKTRSIGSGITSFLAFTAFFSVVKTGPGMFRELGAEGAFLVYGTVAFFATGFVWRWLPETKGRPLHEIEEHFKGTWTWRTK</sequence>